<sequence length="77" mass="9204">KDDGKVEREFTSIDGRNISFGMIFWCKGSQYLSDFHTWLSVWTRPPHSRFTRVQRLTVCFTLLLTYMCLSAMWFKQT</sequence>
<evidence type="ECO:0000256" key="6">
    <source>
        <dbReference type="SAM" id="Phobius"/>
    </source>
</evidence>
<keyword evidence="5 6" id="KW-0472">Membrane</keyword>
<dbReference type="GO" id="GO:0005261">
    <property type="term" value="F:monoatomic cation channel activity"/>
    <property type="evidence" value="ECO:0007669"/>
    <property type="project" value="TreeGrafter"/>
</dbReference>
<proteinExistence type="predicted"/>
<dbReference type="EMBL" id="HACG01013540">
    <property type="protein sequence ID" value="CEK60405.1"/>
    <property type="molecule type" value="Transcribed_RNA"/>
</dbReference>
<dbReference type="PANTHER" id="PTHR46730">
    <property type="entry name" value="POLYCYSTIN-1"/>
    <property type="match status" value="1"/>
</dbReference>
<evidence type="ECO:0000256" key="3">
    <source>
        <dbReference type="ARBA" id="ARBA00022737"/>
    </source>
</evidence>
<feature type="non-terminal residue" evidence="7">
    <location>
        <position position="1"/>
    </location>
</feature>
<evidence type="ECO:0000256" key="4">
    <source>
        <dbReference type="ARBA" id="ARBA00022989"/>
    </source>
</evidence>
<feature type="transmembrane region" description="Helical" evidence="6">
    <location>
        <begin position="56"/>
        <end position="74"/>
    </location>
</feature>
<evidence type="ECO:0000256" key="5">
    <source>
        <dbReference type="ARBA" id="ARBA00023136"/>
    </source>
</evidence>
<dbReference type="PANTHER" id="PTHR46730:SF1">
    <property type="entry name" value="PLAT DOMAIN-CONTAINING PROTEIN"/>
    <property type="match status" value="1"/>
</dbReference>
<keyword evidence="3" id="KW-0677">Repeat</keyword>
<evidence type="ECO:0000313" key="7">
    <source>
        <dbReference type="EMBL" id="CEK60405.1"/>
    </source>
</evidence>
<dbReference type="GO" id="GO:0005886">
    <property type="term" value="C:plasma membrane"/>
    <property type="evidence" value="ECO:0007669"/>
    <property type="project" value="TreeGrafter"/>
</dbReference>
<comment type="subcellular location">
    <subcellularLocation>
        <location evidence="1">Membrane</location>
    </subcellularLocation>
</comment>
<reference evidence="7" key="1">
    <citation type="submission" date="2014-12" db="EMBL/GenBank/DDBJ databases">
        <title>Insight into the proteome of Arion vulgaris.</title>
        <authorList>
            <person name="Aradska J."/>
            <person name="Bulat T."/>
            <person name="Smidak R."/>
            <person name="Sarate P."/>
            <person name="Gangsoo J."/>
            <person name="Sialana F."/>
            <person name="Bilban M."/>
            <person name="Lubec G."/>
        </authorList>
    </citation>
    <scope>NUCLEOTIDE SEQUENCE</scope>
    <source>
        <tissue evidence="7">Skin</tissue>
    </source>
</reference>
<keyword evidence="4 6" id="KW-1133">Transmembrane helix</keyword>
<evidence type="ECO:0000256" key="1">
    <source>
        <dbReference type="ARBA" id="ARBA00004370"/>
    </source>
</evidence>
<name>A0A0B6YY47_9EUPU</name>
<feature type="non-terminal residue" evidence="7">
    <location>
        <position position="77"/>
    </location>
</feature>
<dbReference type="GO" id="GO:0006816">
    <property type="term" value="P:calcium ion transport"/>
    <property type="evidence" value="ECO:0007669"/>
    <property type="project" value="TreeGrafter"/>
</dbReference>
<gene>
    <name evidence="7" type="primary">ORF39305</name>
</gene>
<organism evidence="7">
    <name type="scientific">Arion vulgaris</name>
    <dbReference type="NCBI Taxonomy" id="1028688"/>
    <lineage>
        <taxon>Eukaryota</taxon>
        <taxon>Metazoa</taxon>
        <taxon>Spiralia</taxon>
        <taxon>Lophotrochozoa</taxon>
        <taxon>Mollusca</taxon>
        <taxon>Gastropoda</taxon>
        <taxon>Heterobranchia</taxon>
        <taxon>Euthyneura</taxon>
        <taxon>Panpulmonata</taxon>
        <taxon>Eupulmonata</taxon>
        <taxon>Stylommatophora</taxon>
        <taxon>Helicina</taxon>
        <taxon>Arionoidea</taxon>
        <taxon>Arionidae</taxon>
        <taxon>Arion</taxon>
    </lineage>
</organism>
<keyword evidence="2 6" id="KW-0812">Transmembrane</keyword>
<dbReference type="AlphaFoldDB" id="A0A0B6YY47"/>
<accession>A0A0B6YY47</accession>
<evidence type="ECO:0000256" key="2">
    <source>
        <dbReference type="ARBA" id="ARBA00022692"/>
    </source>
</evidence>
<protein>
    <submittedName>
        <fullName evidence="7">Uncharacterized protein</fullName>
    </submittedName>
</protein>